<dbReference type="AlphaFoldDB" id="A0A815UP38"/>
<organism evidence="2 3">
    <name type="scientific">Adineta ricciae</name>
    <name type="common">Rotifer</name>
    <dbReference type="NCBI Taxonomy" id="249248"/>
    <lineage>
        <taxon>Eukaryota</taxon>
        <taxon>Metazoa</taxon>
        <taxon>Spiralia</taxon>
        <taxon>Gnathifera</taxon>
        <taxon>Rotifera</taxon>
        <taxon>Eurotatoria</taxon>
        <taxon>Bdelloidea</taxon>
        <taxon>Adinetida</taxon>
        <taxon>Adinetidae</taxon>
        <taxon>Adineta</taxon>
    </lineage>
</organism>
<name>A0A815UP38_ADIRI</name>
<keyword evidence="3" id="KW-1185">Reference proteome</keyword>
<dbReference type="EMBL" id="CAJNOR010004756">
    <property type="protein sequence ID" value="CAF1525487.1"/>
    <property type="molecule type" value="Genomic_DNA"/>
</dbReference>
<sequence length="240" mass="27466">MAGNNNHMQGYINKVIANNSEQHGVPSDENRYHMVPMRVADVDDGHGSTGALCLIGFWNGQAIYRTTHTVAHHMEGNQLGEYEIHWSPVFSGVRFTSVISPPTADNDDDLDGIEEQDEYDDDDDDDCYHVYGYEDDEDNDIDEQFDLIDLLEEQEEIESTLFYLNSVDLEWGTSRVHQQHEEQQSTLLWPPQNNDRGGVGPVYLIGRYGKQPVYRTSNAVASYLKNQQPISMLFHLYELF</sequence>
<evidence type="ECO:0000313" key="3">
    <source>
        <dbReference type="Proteomes" id="UP000663828"/>
    </source>
</evidence>
<gene>
    <name evidence="2" type="ORF">XAT740_LOCUS41075</name>
</gene>
<comment type="caution">
    <text evidence="2">The sequence shown here is derived from an EMBL/GenBank/DDBJ whole genome shotgun (WGS) entry which is preliminary data.</text>
</comment>
<dbReference type="Proteomes" id="UP000663828">
    <property type="component" value="Unassembled WGS sequence"/>
</dbReference>
<feature type="region of interest" description="Disordered" evidence="1">
    <location>
        <begin position="100"/>
        <end position="125"/>
    </location>
</feature>
<evidence type="ECO:0000256" key="1">
    <source>
        <dbReference type="SAM" id="MobiDB-lite"/>
    </source>
</evidence>
<reference evidence="2" key="1">
    <citation type="submission" date="2021-02" db="EMBL/GenBank/DDBJ databases">
        <authorList>
            <person name="Nowell W R."/>
        </authorList>
    </citation>
    <scope>NUCLEOTIDE SEQUENCE</scope>
</reference>
<proteinExistence type="predicted"/>
<accession>A0A815UP38</accession>
<evidence type="ECO:0000313" key="2">
    <source>
        <dbReference type="EMBL" id="CAF1525487.1"/>
    </source>
</evidence>
<protein>
    <submittedName>
        <fullName evidence="2">Uncharacterized protein</fullName>
    </submittedName>
</protein>
<feature type="compositionally biased region" description="Acidic residues" evidence="1">
    <location>
        <begin position="105"/>
        <end position="125"/>
    </location>
</feature>